<dbReference type="Proteomes" id="UP000006860">
    <property type="component" value="Chromosome"/>
</dbReference>
<keyword evidence="2" id="KW-1133">Transmembrane helix</keyword>
<keyword evidence="4" id="KW-1185">Reference proteome</keyword>
<evidence type="ECO:0000256" key="2">
    <source>
        <dbReference type="SAM" id="Phobius"/>
    </source>
</evidence>
<feature type="transmembrane region" description="Helical" evidence="2">
    <location>
        <begin position="36"/>
        <end position="58"/>
    </location>
</feature>
<evidence type="ECO:0000313" key="3">
    <source>
        <dbReference type="EMBL" id="ADY59183.1"/>
    </source>
</evidence>
<dbReference type="EMBL" id="CP002546">
    <property type="protein sequence ID" value="ADY59183.1"/>
    <property type="molecule type" value="Genomic_DNA"/>
</dbReference>
<feature type="region of interest" description="Disordered" evidence="1">
    <location>
        <begin position="159"/>
        <end position="192"/>
    </location>
</feature>
<proteinExistence type="predicted"/>
<dbReference type="HOGENOM" id="CLU_1414248_0_0_0"/>
<gene>
    <name evidence="3" type="ordered locus">Plabr_1572</name>
</gene>
<name>F0SRR0_RUBBR</name>
<keyword evidence="2" id="KW-0472">Membrane</keyword>
<dbReference type="AlphaFoldDB" id="F0SRR0"/>
<sequence>MAKTPAPVAAPTRNSKSGMVEGANTPANATPGGWPAWLLIALAVGVGWLLLLSVLALWTANPATVNRQQILQSEIVVEAEVLDPRTGRVEVESILVDRHNLAPEDGQEIRVPLHGDHWQAGEHRILPLVKTESGEWSVTPTPLPKTPLLDYLVDEDLSEDIREASEMTMPPFDPSADRSSTGDLSAPAVESN</sequence>
<protein>
    <submittedName>
        <fullName evidence="3">Uncharacterized protein</fullName>
    </submittedName>
</protein>
<organism evidence="3 4">
    <name type="scientific">Rubinisphaera brasiliensis (strain ATCC 49424 / DSM 5305 / JCM 21570 / IAM 15109 / NBRC 103401 / IFAM 1448)</name>
    <name type="common">Planctomyces brasiliensis</name>
    <dbReference type="NCBI Taxonomy" id="756272"/>
    <lineage>
        <taxon>Bacteria</taxon>
        <taxon>Pseudomonadati</taxon>
        <taxon>Planctomycetota</taxon>
        <taxon>Planctomycetia</taxon>
        <taxon>Planctomycetales</taxon>
        <taxon>Planctomycetaceae</taxon>
        <taxon>Rubinisphaera</taxon>
    </lineage>
</organism>
<dbReference type="RefSeq" id="WP_013627911.1">
    <property type="nucleotide sequence ID" value="NC_015174.1"/>
</dbReference>
<accession>F0SRR0</accession>
<evidence type="ECO:0000313" key="4">
    <source>
        <dbReference type="Proteomes" id="UP000006860"/>
    </source>
</evidence>
<feature type="region of interest" description="Disordered" evidence="1">
    <location>
        <begin position="1"/>
        <end position="26"/>
    </location>
</feature>
<reference evidence="4" key="1">
    <citation type="submission" date="2011-02" db="EMBL/GenBank/DDBJ databases">
        <title>The complete genome of Planctomyces brasiliensis DSM 5305.</title>
        <authorList>
            <person name="Lucas S."/>
            <person name="Copeland A."/>
            <person name="Lapidus A."/>
            <person name="Bruce D."/>
            <person name="Goodwin L."/>
            <person name="Pitluck S."/>
            <person name="Kyrpides N."/>
            <person name="Mavromatis K."/>
            <person name="Pagani I."/>
            <person name="Ivanova N."/>
            <person name="Ovchinnikova G."/>
            <person name="Lu M."/>
            <person name="Detter J.C."/>
            <person name="Han C."/>
            <person name="Land M."/>
            <person name="Hauser L."/>
            <person name="Markowitz V."/>
            <person name="Cheng J.-F."/>
            <person name="Hugenholtz P."/>
            <person name="Woyke T."/>
            <person name="Wu D."/>
            <person name="Tindall B."/>
            <person name="Pomrenke H.G."/>
            <person name="Brambilla E."/>
            <person name="Klenk H.-P."/>
            <person name="Eisen J.A."/>
        </authorList>
    </citation>
    <scope>NUCLEOTIDE SEQUENCE [LARGE SCALE GENOMIC DNA]</scope>
    <source>
        <strain evidence="4">ATCC 49424 / DSM 5305 / JCM 21570 / NBRC 103401 / IFAM 1448</strain>
    </source>
</reference>
<keyword evidence="2" id="KW-0812">Transmembrane</keyword>
<dbReference type="KEGG" id="pbs:Plabr_1572"/>
<evidence type="ECO:0000256" key="1">
    <source>
        <dbReference type="SAM" id="MobiDB-lite"/>
    </source>
</evidence>